<dbReference type="AlphaFoldDB" id="A0A485LEZ9"/>
<keyword evidence="2 3" id="KW-0067">ATP-binding</keyword>
<dbReference type="GO" id="GO:0005524">
    <property type="term" value="F:ATP binding"/>
    <property type="evidence" value="ECO:0007669"/>
    <property type="project" value="UniProtKB-UniRule"/>
</dbReference>
<dbReference type="Proteomes" id="UP000332933">
    <property type="component" value="Unassembled WGS sequence"/>
</dbReference>
<reference evidence="8 9" key="1">
    <citation type="submission" date="2019-03" db="EMBL/GenBank/DDBJ databases">
        <authorList>
            <person name="Gaulin E."/>
            <person name="Dumas B."/>
        </authorList>
    </citation>
    <scope>NUCLEOTIDE SEQUENCE [LARGE SCALE GENOMIC DNA]</scope>
    <source>
        <strain evidence="8">CBS 568.67</strain>
    </source>
</reference>
<keyword evidence="1 3" id="KW-0547">Nucleotide-binding</keyword>
<feature type="domain" description="Protein kinase" evidence="6">
    <location>
        <begin position="482"/>
        <end position="746"/>
    </location>
</feature>
<evidence type="ECO:0000256" key="5">
    <source>
        <dbReference type="SAM" id="SignalP"/>
    </source>
</evidence>
<dbReference type="InterPro" id="IPR017441">
    <property type="entry name" value="Protein_kinase_ATP_BS"/>
</dbReference>
<dbReference type="Pfam" id="PF00069">
    <property type="entry name" value="Pkinase"/>
    <property type="match status" value="1"/>
</dbReference>
<dbReference type="OrthoDB" id="544350at2759"/>
<evidence type="ECO:0000313" key="7">
    <source>
        <dbReference type="EMBL" id="KAF0688179.1"/>
    </source>
</evidence>
<dbReference type="InterPro" id="IPR008271">
    <property type="entry name" value="Ser/Thr_kinase_AS"/>
</dbReference>
<dbReference type="Gene3D" id="1.10.510.10">
    <property type="entry name" value="Transferase(Phosphotransferase) domain 1"/>
    <property type="match status" value="1"/>
</dbReference>
<feature type="transmembrane region" description="Helical" evidence="4">
    <location>
        <begin position="400"/>
        <end position="422"/>
    </location>
</feature>
<dbReference type="PROSITE" id="PS50011">
    <property type="entry name" value="PROTEIN_KINASE_DOM"/>
    <property type="match status" value="1"/>
</dbReference>
<reference evidence="7" key="2">
    <citation type="submission" date="2019-06" db="EMBL/GenBank/DDBJ databases">
        <title>Genomics analysis of Aphanomyces spp. identifies a new class of oomycete effector associated with host adaptation.</title>
        <authorList>
            <person name="Gaulin E."/>
        </authorList>
    </citation>
    <scope>NUCLEOTIDE SEQUENCE</scope>
    <source>
        <strain evidence="7">CBS 578.67</strain>
    </source>
</reference>
<protein>
    <submittedName>
        <fullName evidence="8">Aste57867_20184 protein</fullName>
    </submittedName>
</protein>
<dbReference type="PANTHER" id="PTHR44329:SF214">
    <property type="entry name" value="PROTEIN KINASE DOMAIN-CONTAINING PROTEIN"/>
    <property type="match status" value="1"/>
</dbReference>
<evidence type="ECO:0000256" key="2">
    <source>
        <dbReference type="ARBA" id="ARBA00022840"/>
    </source>
</evidence>
<dbReference type="EMBL" id="VJMH01006748">
    <property type="protein sequence ID" value="KAF0688179.1"/>
    <property type="molecule type" value="Genomic_DNA"/>
</dbReference>
<dbReference type="GO" id="GO:0004674">
    <property type="term" value="F:protein serine/threonine kinase activity"/>
    <property type="evidence" value="ECO:0007669"/>
    <property type="project" value="TreeGrafter"/>
</dbReference>
<evidence type="ECO:0000313" key="8">
    <source>
        <dbReference type="EMBL" id="VFT96878.1"/>
    </source>
</evidence>
<evidence type="ECO:0000313" key="9">
    <source>
        <dbReference type="Proteomes" id="UP000332933"/>
    </source>
</evidence>
<keyword evidence="9" id="KW-1185">Reference proteome</keyword>
<name>A0A485LEZ9_9STRA</name>
<keyword evidence="4" id="KW-0812">Transmembrane</keyword>
<keyword evidence="4" id="KW-1133">Transmembrane helix</keyword>
<dbReference type="PANTHER" id="PTHR44329">
    <property type="entry name" value="SERINE/THREONINE-PROTEIN KINASE TNNI3K-RELATED"/>
    <property type="match status" value="1"/>
</dbReference>
<organism evidence="8 9">
    <name type="scientific">Aphanomyces stellatus</name>
    <dbReference type="NCBI Taxonomy" id="120398"/>
    <lineage>
        <taxon>Eukaryota</taxon>
        <taxon>Sar</taxon>
        <taxon>Stramenopiles</taxon>
        <taxon>Oomycota</taxon>
        <taxon>Saprolegniomycetes</taxon>
        <taxon>Saprolegniales</taxon>
        <taxon>Verrucalvaceae</taxon>
        <taxon>Aphanomyces</taxon>
    </lineage>
</organism>
<accession>A0A485LEZ9</accession>
<dbReference type="EMBL" id="CAADRA010006771">
    <property type="protein sequence ID" value="VFT96878.1"/>
    <property type="molecule type" value="Genomic_DNA"/>
</dbReference>
<dbReference type="PROSITE" id="PS00108">
    <property type="entry name" value="PROTEIN_KINASE_ST"/>
    <property type="match status" value="1"/>
</dbReference>
<dbReference type="CDD" id="cd12841">
    <property type="entry name" value="TM_EphA1"/>
    <property type="match status" value="1"/>
</dbReference>
<evidence type="ECO:0000256" key="3">
    <source>
        <dbReference type="PROSITE-ProRule" id="PRU10141"/>
    </source>
</evidence>
<proteinExistence type="predicted"/>
<keyword evidence="5" id="KW-0732">Signal</keyword>
<feature type="chain" id="PRO_5033826334" evidence="5">
    <location>
        <begin position="20"/>
        <end position="751"/>
    </location>
</feature>
<gene>
    <name evidence="8" type="primary">Aste57867_20184</name>
    <name evidence="7" type="ORF">As57867_020118</name>
    <name evidence="8" type="ORF">ASTE57867_20184</name>
</gene>
<dbReference type="SMART" id="SM00220">
    <property type="entry name" value="S_TKc"/>
    <property type="match status" value="1"/>
</dbReference>
<sequence length="751" mass="82848">MQLSVVLLGLVGAATAVSAQSTPWRFQQVRTIQARVQNSPPKWSDSMKRWVGSFAGADPYVGPMDSTTMATVEGSLLYLQSKLQLNGTNCTRYNNMSYIWFYDIQVVQPAAAIAAFGATTGQILEYGQYVDMESGSCDLSINHGGNPPDECLDMARKTNNSLGNYVGAQIQRVADYGAYNDTVWFSYPNSCVFLPYAKKTDACRAEQPGGLCPLGVKPDGINCTFGYTILGHLRIDDLVGITNMTFLNDSTRTYANRAEFCYDGRKEYVLQSPTTYSDVDFWQDGLNRTMNVQRSLKLIDFYRNNMGPNMLPLPMIPDLTASNPPCYVNSQRCYKAPFGCRRNLLGQVCELCSSAGDPTCVVRPPNVTLVFPTTADGAADITLPPVTAAPPTVAPISNGLSAGSIVGIVFGGILLIGLLVIFGRRRRQHESSDRFTTLAADSTKGGGDPNSAYRSMDTSADNTTLSFDMQDLALIRLEESSLTFVKVLGSGTFADVWLGTFETQQVAIKKMHPNKVNLRHIQSFVEEIKLMSGFDSPYIVKCLGACWTRPSDLTCVMEYMDSSDLRTMLEQSTPETLGWEPTKYNYLHNMVAGLTYLHSYNVIHRDLKSRNLLVDSTKGLKVTDFGISREDLQATMTVGVGTFRWMAPEVIQGHYYHVAADIYSLGMIISELDTHLIPYHNMKNPASGQTMTDTAIILAVGQGSIKPEFTPACPDWVKDLALRCISFNADDRPTANEITQLIRDKLREIRA</sequence>
<dbReference type="InterPro" id="IPR011009">
    <property type="entry name" value="Kinase-like_dom_sf"/>
</dbReference>
<dbReference type="PROSITE" id="PS00107">
    <property type="entry name" value="PROTEIN_KINASE_ATP"/>
    <property type="match status" value="1"/>
</dbReference>
<dbReference type="SUPFAM" id="SSF56112">
    <property type="entry name" value="Protein kinase-like (PK-like)"/>
    <property type="match status" value="1"/>
</dbReference>
<evidence type="ECO:0000256" key="4">
    <source>
        <dbReference type="SAM" id="Phobius"/>
    </source>
</evidence>
<keyword evidence="4" id="KW-0472">Membrane</keyword>
<feature type="binding site" evidence="3">
    <location>
        <position position="510"/>
    </location>
    <ligand>
        <name>ATP</name>
        <dbReference type="ChEBI" id="CHEBI:30616"/>
    </ligand>
</feature>
<evidence type="ECO:0000256" key="1">
    <source>
        <dbReference type="ARBA" id="ARBA00022741"/>
    </source>
</evidence>
<feature type="signal peptide" evidence="5">
    <location>
        <begin position="1"/>
        <end position="19"/>
    </location>
</feature>
<dbReference type="InterPro" id="IPR000719">
    <property type="entry name" value="Prot_kinase_dom"/>
</dbReference>
<dbReference type="InterPro" id="IPR051681">
    <property type="entry name" value="Ser/Thr_Kinases-Pseudokinases"/>
</dbReference>
<evidence type="ECO:0000259" key="6">
    <source>
        <dbReference type="PROSITE" id="PS50011"/>
    </source>
</evidence>